<keyword evidence="3" id="KW-0732">Signal</keyword>
<dbReference type="InterPro" id="IPR019546">
    <property type="entry name" value="TAT_signal_bac_arc"/>
</dbReference>
<dbReference type="PANTHER" id="PTHR30085">
    <property type="entry name" value="AMINO ACID ABC TRANSPORTER PERMEASE"/>
    <property type="match status" value="1"/>
</dbReference>
<name>A0ABT7VAP9_9ACTN</name>
<feature type="domain" description="Ionotropic glutamate receptor C-terminal" evidence="5">
    <location>
        <begin position="54"/>
        <end position="287"/>
    </location>
</feature>
<evidence type="ECO:0000259" key="5">
    <source>
        <dbReference type="SMART" id="SM00079"/>
    </source>
</evidence>
<dbReference type="PROSITE" id="PS51257">
    <property type="entry name" value="PROKAR_LIPOPROTEIN"/>
    <property type="match status" value="1"/>
</dbReference>
<comment type="similarity">
    <text evidence="1">Belongs to the bacterial solute-binding protein 3 family.</text>
</comment>
<dbReference type="RefSeq" id="WP_289545727.1">
    <property type="nucleotide sequence ID" value="NZ_JAUDDZ010000014.1"/>
</dbReference>
<keyword evidence="7" id="KW-1185">Reference proteome</keyword>
<proteinExistence type="inferred from homology"/>
<dbReference type="EMBL" id="JAUDDZ010000014">
    <property type="protein sequence ID" value="MDM8275587.1"/>
    <property type="molecule type" value="Genomic_DNA"/>
</dbReference>
<dbReference type="InterPro" id="IPR001320">
    <property type="entry name" value="Iontro_rcpt_C"/>
</dbReference>
<dbReference type="PANTHER" id="PTHR30085:SF6">
    <property type="entry name" value="ABC TRANSPORTER GLUTAMINE-BINDING PROTEIN GLNH"/>
    <property type="match status" value="1"/>
</dbReference>
<dbReference type="InterPro" id="IPR001638">
    <property type="entry name" value="Solute-binding_3/MltF_N"/>
</dbReference>
<accession>A0ABT7VAP9</accession>
<evidence type="ECO:0000259" key="4">
    <source>
        <dbReference type="SMART" id="SM00062"/>
    </source>
</evidence>
<protein>
    <submittedName>
        <fullName evidence="6">Transporter substrate-binding domain-containing protein</fullName>
    </submittedName>
</protein>
<keyword evidence="2" id="KW-0813">Transport</keyword>
<dbReference type="PROSITE" id="PS51318">
    <property type="entry name" value="TAT"/>
    <property type="match status" value="1"/>
</dbReference>
<dbReference type="Gene3D" id="3.40.190.10">
    <property type="entry name" value="Periplasmic binding protein-like II"/>
    <property type="match status" value="2"/>
</dbReference>
<sequence>MMDMSRRQFLGAFGAAAAVAGLGLAGCSSDTSTPSGSSGSSSDSKIQTIKDRGQLNCGVKADVLGYGYLDTATGEYEGLEIDLCYQIAAAVFEVSYEEAKEQGLCAFTTVTPSTRGTLIDSGQLDIVAATYTITPEREEDWDFSTPYRTDSVGIMVKTSNGWDSMEDLDGQTIGVSTGSTTQQLVTEMIADEGFDCTPNFTEYQSYPEIKDALDAGMVQAFAMDRSTLNTYMDDTVELLQPEIEFGTQEYGVATEKGCDLSDLVDETVNELLDSGWMDEEITTWLGASA</sequence>
<dbReference type="SMART" id="SM00062">
    <property type="entry name" value="PBPb"/>
    <property type="match status" value="1"/>
</dbReference>
<dbReference type="SUPFAM" id="SSF53850">
    <property type="entry name" value="Periplasmic binding protein-like II"/>
    <property type="match status" value="1"/>
</dbReference>
<gene>
    <name evidence="6" type="ORF">QUW28_08815</name>
</gene>
<evidence type="ECO:0000256" key="2">
    <source>
        <dbReference type="ARBA" id="ARBA00022448"/>
    </source>
</evidence>
<evidence type="ECO:0000256" key="3">
    <source>
        <dbReference type="ARBA" id="ARBA00022729"/>
    </source>
</evidence>
<dbReference type="Proteomes" id="UP001529421">
    <property type="component" value="Unassembled WGS sequence"/>
</dbReference>
<dbReference type="SMART" id="SM00079">
    <property type="entry name" value="PBPe"/>
    <property type="match status" value="1"/>
</dbReference>
<dbReference type="InterPro" id="IPR006311">
    <property type="entry name" value="TAT_signal"/>
</dbReference>
<dbReference type="Pfam" id="PF00497">
    <property type="entry name" value="SBP_bac_3"/>
    <property type="match status" value="1"/>
</dbReference>
<dbReference type="InterPro" id="IPR051455">
    <property type="entry name" value="Bact_solute-bind_prot3"/>
</dbReference>
<feature type="domain" description="Solute-binding protein family 3/N-terminal" evidence="4">
    <location>
        <begin position="54"/>
        <end position="288"/>
    </location>
</feature>
<organism evidence="6 7">
    <name type="scientific">Enorma phocaeensis</name>
    <dbReference type="NCBI Taxonomy" id="1871019"/>
    <lineage>
        <taxon>Bacteria</taxon>
        <taxon>Bacillati</taxon>
        <taxon>Actinomycetota</taxon>
        <taxon>Coriobacteriia</taxon>
        <taxon>Coriobacteriales</taxon>
        <taxon>Coriobacteriaceae</taxon>
        <taxon>Enorma</taxon>
    </lineage>
</organism>
<evidence type="ECO:0000313" key="7">
    <source>
        <dbReference type="Proteomes" id="UP001529421"/>
    </source>
</evidence>
<evidence type="ECO:0000256" key="1">
    <source>
        <dbReference type="ARBA" id="ARBA00010333"/>
    </source>
</evidence>
<comment type="caution">
    <text evidence="6">The sequence shown here is derived from an EMBL/GenBank/DDBJ whole genome shotgun (WGS) entry which is preliminary data.</text>
</comment>
<reference evidence="7" key="1">
    <citation type="submission" date="2023-06" db="EMBL/GenBank/DDBJ databases">
        <title>Identification and characterization of horizontal gene transfer across gut microbiota members of farm animals based on homology search.</title>
        <authorList>
            <person name="Zeman M."/>
            <person name="Kubasova T."/>
            <person name="Jahodarova E."/>
            <person name="Nykrynova M."/>
            <person name="Rychlik I."/>
        </authorList>
    </citation>
    <scope>NUCLEOTIDE SEQUENCE [LARGE SCALE GENOMIC DNA]</scope>
    <source>
        <strain evidence="7">154_Feed</strain>
    </source>
</reference>
<evidence type="ECO:0000313" key="6">
    <source>
        <dbReference type="EMBL" id="MDM8275587.1"/>
    </source>
</evidence>
<dbReference type="NCBIfam" id="TIGR01409">
    <property type="entry name" value="TAT_signal_seq"/>
    <property type="match status" value="1"/>
</dbReference>